<feature type="region of interest" description="Disordered" evidence="1">
    <location>
        <begin position="128"/>
        <end position="203"/>
    </location>
</feature>
<dbReference type="InterPro" id="IPR018306">
    <property type="entry name" value="Phage_T5_Orf172_DNA-bd"/>
</dbReference>
<evidence type="ECO:0000259" key="3">
    <source>
        <dbReference type="Pfam" id="PF10544"/>
    </source>
</evidence>
<proteinExistence type="predicted"/>
<organism evidence="4 5">
    <name type="scientific">Mycena pura</name>
    <dbReference type="NCBI Taxonomy" id="153505"/>
    <lineage>
        <taxon>Eukaryota</taxon>
        <taxon>Fungi</taxon>
        <taxon>Dikarya</taxon>
        <taxon>Basidiomycota</taxon>
        <taxon>Agaricomycotina</taxon>
        <taxon>Agaricomycetes</taxon>
        <taxon>Agaricomycetidae</taxon>
        <taxon>Agaricales</taxon>
        <taxon>Marasmiineae</taxon>
        <taxon>Mycenaceae</taxon>
        <taxon>Mycena</taxon>
    </lineage>
</organism>
<name>A0AAD6ULF6_9AGAR</name>
<feature type="chain" id="PRO_5042118737" description="Bacteriophage T5 Orf172 DNA-binding domain-containing protein" evidence="2">
    <location>
        <begin position="20"/>
        <end position="475"/>
    </location>
</feature>
<dbReference type="AlphaFoldDB" id="A0AAD6ULF6"/>
<evidence type="ECO:0000313" key="4">
    <source>
        <dbReference type="EMBL" id="KAJ7189692.1"/>
    </source>
</evidence>
<comment type="caution">
    <text evidence="4">The sequence shown here is derived from an EMBL/GenBank/DDBJ whole genome shotgun (WGS) entry which is preliminary data.</text>
</comment>
<feature type="signal peptide" evidence="2">
    <location>
        <begin position="1"/>
        <end position="19"/>
    </location>
</feature>
<evidence type="ECO:0000256" key="2">
    <source>
        <dbReference type="SAM" id="SignalP"/>
    </source>
</evidence>
<reference evidence="4" key="1">
    <citation type="submission" date="2023-03" db="EMBL/GenBank/DDBJ databases">
        <title>Massive genome expansion in bonnet fungi (Mycena s.s.) driven by repeated elements and novel gene families across ecological guilds.</title>
        <authorList>
            <consortium name="Lawrence Berkeley National Laboratory"/>
            <person name="Harder C.B."/>
            <person name="Miyauchi S."/>
            <person name="Viragh M."/>
            <person name="Kuo A."/>
            <person name="Thoen E."/>
            <person name="Andreopoulos B."/>
            <person name="Lu D."/>
            <person name="Skrede I."/>
            <person name="Drula E."/>
            <person name="Henrissat B."/>
            <person name="Morin E."/>
            <person name="Kohler A."/>
            <person name="Barry K."/>
            <person name="LaButti K."/>
            <person name="Morin E."/>
            <person name="Salamov A."/>
            <person name="Lipzen A."/>
            <person name="Mereny Z."/>
            <person name="Hegedus B."/>
            <person name="Baldrian P."/>
            <person name="Stursova M."/>
            <person name="Weitz H."/>
            <person name="Taylor A."/>
            <person name="Grigoriev I.V."/>
            <person name="Nagy L.G."/>
            <person name="Martin F."/>
            <person name="Kauserud H."/>
        </authorList>
    </citation>
    <scope>NUCLEOTIDE SEQUENCE</scope>
    <source>
        <strain evidence="4">9144</strain>
    </source>
</reference>
<keyword evidence="5" id="KW-1185">Reference proteome</keyword>
<feature type="region of interest" description="Disordered" evidence="1">
    <location>
        <begin position="66"/>
        <end position="85"/>
    </location>
</feature>
<dbReference type="EMBL" id="JARJCW010000169">
    <property type="protein sequence ID" value="KAJ7189692.1"/>
    <property type="molecule type" value="Genomic_DNA"/>
</dbReference>
<accession>A0AAD6ULF6</accession>
<keyword evidence="2" id="KW-0732">Signal</keyword>
<dbReference type="Proteomes" id="UP001219525">
    <property type="component" value="Unassembled WGS sequence"/>
</dbReference>
<evidence type="ECO:0000313" key="5">
    <source>
        <dbReference type="Proteomes" id="UP001219525"/>
    </source>
</evidence>
<dbReference type="Pfam" id="PF10544">
    <property type="entry name" value="T5orf172"/>
    <property type="match status" value="1"/>
</dbReference>
<gene>
    <name evidence="4" type="ORF">GGX14DRAFT_580498</name>
</gene>
<feature type="compositionally biased region" description="Basic residues" evidence="1">
    <location>
        <begin position="128"/>
        <end position="138"/>
    </location>
</feature>
<sequence length="475" mass="51984">MAVLPACLSTLCVVSGGRGVSSGSVPPLIVAIGRYDLHPQQSGRLISPASLSPISISALFSVGTASMPQSDGGESPTDWKQRRGGSVKYHRDSASGLLPAVLNERHAVYFAPSTADCLSAVLNKRHGRPLTRTRRSARLRAPPSGSPPPDGVLPLRRRPPLRRPQQAPRPPAFARTRRSARLRAPPRAARLPTSSRPSAVDRLSSAPAARLPFAAHASFRPTVRPPFPIRRRRPTSPLSLSLFSLAPSSPPSRMELSVVNHHDLHVSRAFYAKIRDDWLNTDVQARYYAAYIAATHPCPSSDADLAALNTALKVELGRAARTLAVAYPRYAHDAIGVVYALEVVLDDGRKVFKIGHTMHPSTRLRVLSLCRKRLWGAMWRVPWRIHLETVLHVWFGRAWIGKIRCANCKKRHQEHFDAAACGGRVGVVNAIEGVISLGVKERPADIGRLSADIGRRSADIGRYIFRSGKLKVDQI</sequence>
<evidence type="ECO:0000256" key="1">
    <source>
        <dbReference type="SAM" id="MobiDB-lite"/>
    </source>
</evidence>
<feature type="domain" description="Bacteriophage T5 Orf172 DNA-binding" evidence="3">
    <location>
        <begin position="336"/>
        <end position="418"/>
    </location>
</feature>
<feature type="compositionally biased region" description="Low complexity" evidence="1">
    <location>
        <begin position="182"/>
        <end position="203"/>
    </location>
</feature>
<protein>
    <recommendedName>
        <fullName evidence="3">Bacteriophage T5 Orf172 DNA-binding domain-containing protein</fullName>
    </recommendedName>
</protein>